<name>A0A1Q3EPT3_LENED</name>
<evidence type="ECO:0000313" key="3">
    <source>
        <dbReference type="Proteomes" id="UP000188533"/>
    </source>
</evidence>
<evidence type="ECO:0000256" key="1">
    <source>
        <dbReference type="SAM" id="Phobius"/>
    </source>
</evidence>
<keyword evidence="3" id="KW-1185">Reference proteome</keyword>
<organism evidence="2 3">
    <name type="scientific">Lentinula edodes</name>
    <name type="common">Shiitake mushroom</name>
    <name type="synonym">Lentinus edodes</name>
    <dbReference type="NCBI Taxonomy" id="5353"/>
    <lineage>
        <taxon>Eukaryota</taxon>
        <taxon>Fungi</taxon>
        <taxon>Dikarya</taxon>
        <taxon>Basidiomycota</taxon>
        <taxon>Agaricomycotina</taxon>
        <taxon>Agaricomycetes</taxon>
        <taxon>Agaricomycetidae</taxon>
        <taxon>Agaricales</taxon>
        <taxon>Marasmiineae</taxon>
        <taxon>Omphalotaceae</taxon>
        <taxon>Lentinula</taxon>
    </lineage>
</organism>
<dbReference type="AlphaFoldDB" id="A0A1Q3EPT3"/>
<keyword evidence="1" id="KW-0812">Transmembrane</keyword>
<reference evidence="2 3" key="2">
    <citation type="submission" date="2017-02" db="EMBL/GenBank/DDBJ databases">
        <title>A genome survey and senescence transcriptome analysis in Lentinula edodes.</title>
        <authorList>
            <person name="Sakamoto Y."/>
            <person name="Nakade K."/>
            <person name="Sato S."/>
            <person name="Yoshida Y."/>
            <person name="Miyazaki K."/>
            <person name="Natsume S."/>
            <person name="Konno N."/>
        </authorList>
    </citation>
    <scope>NUCLEOTIDE SEQUENCE [LARGE SCALE GENOMIC DNA]</scope>
    <source>
        <strain evidence="2 3">NBRC 111202</strain>
    </source>
</reference>
<accession>A0A1Q3EPT3</accession>
<evidence type="ECO:0000313" key="2">
    <source>
        <dbReference type="EMBL" id="GAW09220.1"/>
    </source>
</evidence>
<dbReference type="Proteomes" id="UP000188533">
    <property type="component" value="Unassembled WGS sequence"/>
</dbReference>
<dbReference type="EMBL" id="BDGU01001052">
    <property type="protein sequence ID" value="GAW09220.1"/>
    <property type="molecule type" value="Genomic_DNA"/>
</dbReference>
<reference evidence="2 3" key="1">
    <citation type="submission" date="2016-08" db="EMBL/GenBank/DDBJ databases">
        <authorList>
            <consortium name="Lentinula edodes genome sequencing consortium"/>
            <person name="Sakamoto Y."/>
            <person name="Nakade K."/>
            <person name="Sato S."/>
            <person name="Yoshida Y."/>
            <person name="Miyazaki K."/>
            <person name="Natsume S."/>
            <person name="Konno N."/>
        </authorList>
    </citation>
    <scope>NUCLEOTIDE SEQUENCE [LARGE SCALE GENOMIC DNA]</scope>
    <source>
        <strain evidence="2 3">NBRC 111202</strain>
    </source>
</reference>
<keyword evidence="1" id="KW-0472">Membrane</keyword>
<gene>
    <name evidence="2" type="ORF">LENED_011362</name>
</gene>
<proteinExistence type="predicted"/>
<sequence length="100" mass="11257">MFVPASNITGPQVQNNLVALEGEVCSIQTSESNGYTRAIIMAFFLLIFYALALWDRWMNLKSKELEKLSKFQTTKSSSISYGSILRVPTPVKAQLRTTHE</sequence>
<comment type="caution">
    <text evidence="2">The sequence shown here is derived from an EMBL/GenBank/DDBJ whole genome shotgun (WGS) entry which is preliminary data.</text>
</comment>
<protein>
    <submittedName>
        <fullName evidence="2">Uncharacterized protein</fullName>
    </submittedName>
</protein>
<keyword evidence="1" id="KW-1133">Transmembrane helix</keyword>
<feature type="transmembrane region" description="Helical" evidence="1">
    <location>
        <begin position="35"/>
        <end position="54"/>
    </location>
</feature>